<name>A0A226BVK5_9FIRM</name>
<evidence type="ECO:0000256" key="7">
    <source>
        <dbReference type="HAMAP-Rule" id="MF_00259"/>
    </source>
</evidence>
<dbReference type="PANTHER" id="PTHR43757">
    <property type="entry name" value="AMINOMETHYLTRANSFERASE"/>
    <property type="match status" value="1"/>
</dbReference>
<protein>
    <recommendedName>
        <fullName evidence="2 7">Aminomethyltransferase</fullName>
        <ecNumber evidence="2 7">2.1.2.10</ecNumber>
    </recommendedName>
    <alternativeName>
        <fullName evidence="5 7">Glycine cleavage system T protein</fullName>
    </alternativeName>
</protein>
<comment type="similarity">
    <text evidence="1 7">Belongs to the GcvT family.</text>
</comment>
<dbReference type="GO" id="GO:0005829">
    <property type="term" value="C:cytosol"/>
    <property type="evidence" value="ECO:0007669"/>
    <property type="project" value="TreeGrafter"/>
</dbReference>
<dbReference type="Gene3D" id="3.30.70.1400">
    <property type="entry name" value="Aminomethyltransferase beta-barrel domains"/>
    <property type="match status" value="1"/>
</dbReference>
<feature type="binding site" evidence="8">
    <location>
        <position position="197"/>
    </location>
    <ligand>
        <name>substrate</name>
    </ligand>
</feature>
<dbReference type="EC" id="2.1.2.10" evidence="2 7"/>
<dbReference type="EMBL" id="NIQC01000029">
    <property type="protein sequence ID" value="OWZ83023.1"/>
    <property type="molecule type" value="Genomic_DNA"/>
</dbReference>
<evidence type="ECO:0000256" key="4">
    <source>
        <dbReference type="ARBA" id="ARBA00022679"/>
    </source>
</evidence>
<dbReference type="Gene3D" id="4.10.1250.10">
    <property type="entry name" value="Aminomethyltransferase fragment"/>
    <property type="match status" value="1"/>
</dbReference>
<comment type="catalytic activity">
    <reaction evidence="6 7">
        <text>N(6)-[(R)-S(8)-aminomethyldihydrolipoyl]-L-lysyl-[protein] + (6S)-5,6,7,8-tetrahydrofolate = N(6)-[(R)-dihydrolipoyl]-L-lysyl-[protein] + (6R)-5,10-methylene-5,6,7,8-tetrahydrofolate + NH4(+)</text>
        <dbReference type="Rhea" id="RHEA:16945"/>
        <dbReference type="Rhea" id="RHEA-COMP:10475"/>
        <dbReference type="Rhea" id="RHEA-COMP:10492"/>
        <dbReference type="ChEBI" id="CHEBI:15636"/>
        <dbReference type="ChEBI" id="CHEBI:28938"/>
        <dbReference type="ChEBI" id="CHEBI:57453"/>
        <dbReference type="ChEBI" id="CHEBI:83100"/>
        <dbReference type="ChEBI" id="CHEBI:83143"/>
        <dbReference type="EC" id="2.1.2.10"/>
    </reaction>
</comment>
<sequence length="364" mass="41139">MSEPQKTPLYNIHKERGGKVIDFGGWYLPVQFSSIIEEVNDTRTNAGLFDVSHMGEIIVEGPNSENFLQKMLTNDVTKLKDGKIQYTLMCYENGGVVDDFVVYRLQENKYLLVVNATNTKKDYDWLKKHQIEGVEVKDYSDEYGQIAIQGPKAEQILQRLTDYPLENIKFFNFANVKLDDFEVLLSRTGYTGEDGFEIYSDASDTKAIWERLEQVGETDGLKPIGLGARDVLRFEVCLPLYGNELSPEITPLEAGLGFFVKLKKDKDFIGKNVLQKQKEQGLPKTLVGFEMLDKGIPRTGYTIEKDGEEIGFVSSGSHSPTLDKVIGLGFINPEYNEIGTELEVKIRNRTARAKIVKTPFYGRG</sequence>
<dbReference type="Gene3D" id="3.30.1360.120">
    <property type="entry name" value="Probable tRNA modification gtpase trme, domain 1"/>
    <property type="match status" value="1"/>
</dbReference>
<comment type="function">
    <text evidence="7">The glycine cleavage system catalyzes the degradation of glycine.</text>
</comment>
<accession>A0A226BVK5</accession>
<dbReference type="SUPFAM" id="SSF103025">
    <property type="entry name" value="Folate-binding domain"/>
    <property type="match status" value="1"/>
</dbReference>
<keyword evidence="3 7" id="KW-0032">Aminotransferase</keyword>
<dbReference type="GO" id="GO:0004047">
    <property type="term" value="F:aminomethyltransferase activity"/>
    <property type="evidence" value="ECO:0007669"/>
    <property type="project" value="UniProtKB-UniRule"/>
</dbReference>
<evidence type="ECO:0000256" key="3">
    <source>
        <dbReference type="ARBA" id="ARBA00022576"/>
    </source>
</evidence>
<proteinExistence type="inferred from homology"/>
<dbReference type="PIRSF" id="PIRSF006487">
    <property type="entry name" value="GcvT"/>
    <property type="match status" value="1"/>
</dbReference>
<feature type="domain" description="Aminomethyltransferase C-terminal" evidence="10">
    <location>
        <begin position="284"/>
        <end position="361"/>
    </location>
</feature>
<evidence type="ECO:0000256" key="8">
    <source>
        <dbReference type="PIRSR" id="PIRSR006487-1"/>
    </source>
</evidence>
<dbReference type="HAMAP" id="MF_00259">
    <property type="entry name" value="GcvT"/>
    <property type="match status" value="1"/>
</dbReference>
<evidence type="ECO:0000256" key="1">
    <source>
        <dbReference type="ARBA" id="ARBA00008609"/>
    </source>
</evidence>
<keyword evidence="4 7" id="KW-0808">Transferase</keyword>
<evidence type="ECO:0000313" key="12">
    <source>
        <dbReference type="Proteomes" id="UP000214588"/>
    </source>
</evidence>
<dbReference type="Pfam" id="PF08669">
    <property type="entry name" value="GCV_T_C"/>
    <property type="match status" value="1"/>
</dbReference>
<dbReference type="InterPro" id="IPR029043">
    <property type="entry name" value="GcvT/YgfZ_C"/>
</dbReference>
<dbReference type="InterPro" id="IPR028896">
    <property type="entry name" value="GcvT/YgfZ/DmdA"/>
</dbReference>
<dbReference type="PANTHER" id="PTHR43757:SF2">
    <property type="entry name" value="AMINOMETHYLTRANSFERASE, MITOCHONDRIAL"/>
    <property type="match status" value="1"/>
</dbReference>
<dbReference type="InterPro" id="IPR006223">
    <property type="entry name" value="GcvT"/>
</dbReference>
<dbReference type="InterPro" id="IPR022903">
    <property type="entry name" value="GcvT_bac"/>
</dbReference>
<dbReference type="Gene3D" id="2.40.30.110">
    <property type="entry name" value="Aminomethyltransferase beta-barrel domains"/>
    <property type="match status" value="1"/>
</dbReference>
<dbReference type="InterPro" id="IPR006222">
    <property type="entry name" value="GCVT_N"/>
</dbReference>
<dbReference type="InterPro" id="IPR013977">
    <property type="entry name" value="GcvT_C"/>
</dbReference>
<evidence type="ECO:0000259" key="9">
    <source>
        <dbReference type="Pfam" id="PF01571"/>
    </source>
</evidence>
<evidence type="ECO:0000256" key="2">
    <source>
        <dbReference type="ARBA" id="ARBA00012616"/>
    </source>
</evidence>
<organism evidence="11 12">
    <name type="scientific">Natranaerobius trueperi</name>
    <dbReference type="NCBI Taxonomy" id="759412"/>
    <lineage>
        <taxon>Bacteria</taxon>
        <taxon>Bacillati</taxon>
        <taxon>Bacillota</taxon>
        <taxon>Clostridia</taxon>
        <taxon>Natranaerobiales</taxon>
        <taxon>Natranaerobiaceae</taxon>
        <taxon>Natranaerobius</taxon>
    </lineage>
</organism>
<gene>
    <name evidence="7 11" type="primary">gcvT</name>
    <name evidence="11" type="ORF">CDO51_10690</name>
</gene>
<dbReference type="SUPFAM" id="SSF101790">
    <property type="entry name" value="Aminomethyltransferase beta-barrel domain"/>
    <property type="match status" value="1"/>
</dbReference>
<dbReference type="FunFam" id="3.30.70.1400:FF:000001">
    <property type="entry name" value="Aminomethyltransferase"/>
    <property type="match status" value="1"/>
</dbReference>
<dbReference type="GO" id="GO:0019464">
    <property type="term" value="P:glycine decarboxylation via glycine cleavage system"/>
    <property type="evidence" value="ECO:0007669"/>
    <property type="project" value="UniProtKB-UniRule"/>
</dbReference>
<dbReference type="OrthoDB" id="9774591at2"/>
<dbReference type="Pfam" id="PF01571">
    <property type="entry name" value="GCV_T"/>
    <property type="match status" value="1"/>
</dbReference>
<comment type="subunit">
    <text evidence="7">The glycine cleavage system is composed of four proteins: P, T, L and H.</text>
</comment>
<dbReference type="RefSeq" id="WP_089024252.1">
    <property type="nucleotide sequence ID" value="NZ_NIQC01000029.1"/>
</dbReference>
<evidence type="ECO:0000259" key="10">
    <source>
        <dbReference type="Pfam" id="PF08669"/>
    </source>
</evidence>
<dbReference type="FunFam" id="2.40.30.110:FF:000003">
    <property type="entry name" value="Aminomethyltransferase"/>
    <property type="match status" value="1"/>
</dbReference>
<dbReference type="NCBIfam" id="TIGR00528">
    <property type="entry name" value="gcvT"/>
    <property type="match status" value="1"/>
</dbReference>
<feature type="domain" description="GCVT N-terminal" evidence="9">
    <location>
        <begin position="9"/>
        <end position="264"/>
    </location>
</feature>
<evidence type="ECO:0000256" key="5">
    <source>
        <dbReference type="ARBA" id="ARBA00031395"/>
    </source>
</evidence>
<dbReference type="Proteomes" id="UP000214588">
    <property type="component" value="Unassembled WGS sequence"/>
</dbReference>
<keyword evidence="12" id="KW-1185">Reference proteome</keyword>
<dbReference type="AlphaFoldDB" id="A0A226BVK5"/>
<dbReference type="GO" id="GO:0008483">
    <property type="term" value="F:transaminase activity"/>
    <property type="evidence" value="ECO:0007669"/>
    <property type="project" value="UniProtKB-KW"/>
</dbReference>
<dbReference type="NCBIfam" id="NF001567">
    <property type="entry name" value="PRK00389.1"/>
    <property type="match status" value="1"/>
</dbReference>
<reference evidence="11 12" key="1">
    <citation type="submission" date="2017-06" db="EMBL/GenBank/DDBJ databases">
        <title>Draft Genome Sequence of Natranaerobius trueperi halophilic, alkalithermophilic bacteria from soda lakes.</title>
        <authorList>
            <person name="Zhao B."/>
        </authorList>
    </citation>
    <scope>NUCLEOTIDE SEQUENCE [LARGE SCALE GENOMIC DNA]</scope>
    <source>
        <strain evidence="11 12">DSM 18760</strain>
    </source>
</reference>
<dbReference type="InterPro" id="IPR027266">
    <property type="entry name" value="TrmE/GcvT-like"/>
</dbReference>
<dbReference type="GO" id="GO:0005960">
    <property type="term" value="C:glycine cleavage complex"/>
    <property type="evidence" value="ECO:0007669"/>
    <property type="project" value="InterPro"/>
</dbReference>
<evidence type="ECO:0000313" key="11">
    <source>
        <dbReference type="EMBL" id="OWZ83023.1"/>
    </source>
</evidence>
<dbReference type="FunFam" id="4.10.1250.10:FF:000001">
    <property type="entry name" value="Aminomethyltransferase"/>
    <property type="match status" value="1"/>
</dbReference>
<evidence type="ECO:0000256" key="6">
    <source>
        <dbReference type="ARBA" id="ARBA00047665"/>
    </source>
</evidence>
<comment type="caution">
    <text evidence="11">The sequence shown here is derived from an EMBL/GenBank/DDBJ whole genome shotgun (WGS) entry which is preliminary data.</text>
</comment>